<dbReference type="EMBL" id="AODF01000008">
    <property type="protein sequence ID" value="EUJ32985.1"/>
    <property type="molecule type" value="Genomic_DNA"/>
</dbReference>
<sequence>MKSKLEQNSDLIRSAADLFRCPICKEDIVFEAPHSLRCRSGHSFDLAKPGYLFLLRHAVKTKYDKSLFEARKRLVHTGFF</sequence>
<reference evidence="2 3" key="1">
    <citation type="journal article" date="2014" name="Int. J. Syst. Evol. Microbiol.">
        <title>Listeria floridensis sp. nov., Listeria aquatica sp. nov., Listeria cornellensis sp. nov., Listeria riparia sp. nov. and Listeria grandensis sp. nov., from agricultural and natural environments.</title>
        <authorList>
            <person name="den Bakker H.C."/>
            <person name="Warchocki S."/>
            <person name="Wright E.M."/>
            <person name="Allred A.F."/>
            <person name="Ahlstrom C."/>
            <person name="Manuel C.S."/>
            <person name="Stasiewicz M.J."/>
            <person name="Burrell A."/>
            <person name="Roof S."/>
            <person name="Strawn L."/>
            <person name="Fortes E.D."/>
            <person name="Nightingale K.K."/>
            <person name="Kephart D."/>
            <person name="Wiedmann M."/>
        </authorList>
    </citation>
    <scope>NUCLEOTIDE SEQUENCE [LARGE SCALE GENOMIC DNA]</scope>
    <source>
        <strain evidence="2 3">FSL S10-1187</strain>
    </source>
</reference>
<dbReference type="RefSeq" id="WP_241433542.1">
    <property type="nucleotide sequence ID" value="NZ_AODF01000008.1"/>
</dbReference>
<organism evidence="2 3">
    <name type="scientific">Listeria floridensis FSL S10-1187</name>
    <dbReference type="NCBI Taxonomy" id="1265817"/>
    <lineage>
        <taxon>Bacteria</taxon>
        <taxon>Bacillati</taxon>
        <taxon>Bacillota</taxon>
        <taxon>Bacilli</taxon>
        <taxon>Bacillales</taxon>
        <taxon>Listeriaceae</taxon>
        <taxon>Listeria</taxon>
    </lineage>
</organism>
<comment type="caution">
    <text evidence="2">The sequence shown here is derived from an EMBL/GenBank/DDBJ whole genome shotgun (WGS) entry which is preliminary data.</text>
</comment>
<name>A0ABN0RGG1_9LIST</name>
<dbReference type="Proteomes" id="UP000019249">
    <property type="component" value="Unassembled WGS sequence"/>
</dbReference>
<dbReference type="Pfam" id="PF21302">
    <property type="entry name" value="Zn_ribbon_RlmA"/>
    <property type="match status" value="1"/>
</dbReference>
<dbReference type="InterPro" id="IPR029063">
    <property type="entry name" value="SAM-dependent_MTases_sf"/>
</dbReference>
<gene>
    <name evidence="2" type="ORF">MFLO_05200</name>
</gene>
<evidence type="ECO:0000259" key="1">
    <source>
        <dbReference type="Pfam" id="PF21302"/>
    </source>
</evidence>
<accession>A0ABN0RGG1</accession>
<evidence type="ECO:0000313" key="3">
    <source>
        <dbReference type="Proteomes" id="UP000019249"/>
    </source>
</evidence>
<keyword evidence="3" id="KW-1185">Reference proteome</keyword>
<protein>
    <submittedName>
        <fullName evidence="2">Nucleotide-methyltransferase</fullName>
    </submittedName>
</protein>
<evidence type="ECO:0000313" key="2">
    <source>
        <dbReference type="EMBL" id="EUJ32985.1"/>
    </source>
</evidence>
<dbReference type="InterPro" id="IPR048647">
    <property type="entry name" value="RlmA_N"/>
</dbReference>
<dbReference type="Gene3D" id="3.40.50.150">
    <property type="entry name" value="Vaccinia Virus protein VP39"/>
    <property type="match status" value="1"/>
</dbReference>
<feature type="domain" description="23S rRNA (guanine(745)-N(1))-methyltransferase N-terminal" evidence="1">
    <location>
        <begin position="19"/>
        <end position="55"/>
    </location>
</feature>
<proteinExistence type="predicted"/>